<organism evidence="2 3">
    <name type="scientific">Apiospora hydei</name>
    <dbReference type="NCBI Taxonomy" id="1337664"/>
    <lineage>
        <taxon>Eukaryota</taxon>
        <taxon>Fungi</taxon>
        <taxon>Dikarya</taxon>
        <taxon>Ascomycota</taxon>
        <taxon>Pezizomycotina</taxon>
        <taxon>Sordariomycetes</taxon>
        <taxon>Xylariomycetidae</taxon>
        <taxon>Amphisphaeriales</taxon>
        <taxon>Apiosporaceae</taxon>
        <taxon>Apiospora</taxon>
    </lineage>
</organism>
<evidence type="ECO:0000256" key="1">
    <source>
        <dbReference type="SAM" id="MobiDB-lite"/>
    </source>
</evidence>
<evidence type="ECO:0000313" key="3">
    <source>
        <dbReference type="Proteomes" id="UP001433268"/>
    </source>
</evidence>
<evidence type="ECO:0008006" key="4">
    <source>
        <dbReference type="Google" id="ProtNLM"/>
    </source>
</evidence>
<feature type="region of interest" description="Disordered" evidence="1">
    <location>
        <begin position="1"/>
        <end position="20"/>
    </location>
</feature>
<reference evidence="2 3" key="1">
    <citation type="submission" date="2023-01" db="EMBL/GenBank/DDBJ databases">
        <title>Analysis of 21 Apiospora genomes using comparative genomics revels a genus with tremendous synthesis potential of carbohydrate active enzymes and secondary metabolites.</title>
        <authorList>
            <person name="Sorensen T."/>
        </authorList>
    </citation>
    <scope>NUCLEOTIDE SEQUENCE [LARGE SCALE GENOMIC DNA]</scope>
    <source>
        <strain evidence="2 3">CBS 114990</strain>
    </source>
</reference>
<gene>
    <name evidence="2" type="ORF">PG997_005535</name>
</gene>
<sequence>MPNHKQSSPTPSRAMSSPHHHRYQLLSQLQGQTIRIPNLLTRGPVKDWPCEINPHSYTVSDKMNDMLTRYCKNPGLRESLQKADLDGALGGWYPYAGLDRLEALTAFQSWMFIVDDMLDTFSDPRNFNSPALEELQSQTIGYVYRTLGLPEPAGYARDSDSYTDPAVLSYAEFGRAVSESCTPSQRQRVAAEAKFTLDSYRLEWENRLSGQMPSLAHYRHYRPGSSCIRQVVTNLEYANGLALPDAVMLSPEMGRLQRAVVARHWINNDIVSLGKEFRAGFLDNLVGGDGADDADAQRGIDRAVAELDAATEAMLDAEARLIAKHRDTAYGDQIETLARNAKNMITTNMQWRYGFLDRELDSYGNYTMVLGREERADPKANAPRFTALG</sequence>
<proteinExistence type="predicted"/>
<dbReference type="SUPFAM" id="SSF48576">
    <property type="entry name" value="Terpenoid synthases"/>
    <property type="match status" value="1"/>
</dbReference>
<dbReference type="RefSeq" id="XP_066668773.1">
    <property type="nucleotide sequence ID" value="XM_066809850.1"/>
</dbReference>
<dbReference type="GeneID" id="92042910"/>
<evidence type="ECO:0000313" key="2">
    <source>
        <dbReference type="EMBL" id="KAK8084264.1"/>
    </source>
</evidence>
<keyword evidence="3" id="KW-1185">Reference proteome</keyword>
<dbReference type="EMBL" id="JAQQWN010000005">
    <property type="protein sequence ID" value="KAK8084264.1"/>
    <property type="molecule type" value="Genomic_DNA"/>
</dbReference>
<comment type="caution">
    <text evidence="2">The sequence shown here is derived from an EMBL/GenBank/DDBJ whole genome shotgun (WGS) entry which is preliminary data.</text>
</comment>
<protein>
    <recommendedName>
        <fullName evidence="4">Terpene synthase</fullName>
    </recommendedName>
</protein>
<dbReference type="Proteomes" id="UP001433268">
    <property type="component" value="Unassembled WGS sequence"/>
</dbReference>
<feature type="compositionally biased region" description="Polar residues" evidence="1">
    <location>
        <begin position="1"/>
        <end position="15"/>
    </location>
</feature>
<dbReference type="InterPro" id="IPR008949">
    <property type="entry name" value="Isoprenoid_synthase_dom_sf"/>
</dbReference>
<accession>A0ABR1WL52</accession>
<name>A0ABR1WL52_9PEZI</name>
<dbReference type="Gene3D" id="1.10.600.10">
    <property type="entry name" value="Farnesyl Diphosphate Synthase"/>
    <property type="match status" value="1"/>
</dbReference>
<dbReference type="Pfam" id="PF19086">
    <property type="entry name" value="Terpene_syn_C_2"/>
    <property type="match status" value="1"/>
</dbReference>